<proteinExistence type="predicted"/>
<dbReference type="GO" id="GO:0005765">
    <property type="term" value="C:lysosomal membrane"/>
    <property type="evidence" value="ECO:0007669"/>
    <property type="project" value="TreeGrafter"/>
</dbReference>
<dbReference type="EMBL" id="CAJOBH010042890">
    <property type="protein sequence ID" value="CAF4338210.1"/>
    <property type="molecule type" value="Genomic_DNA"/>
</dbReference>
<dbReference type="PANTHER" id="PTHR12127:SF7">
    <property type="entry name" value="SD02261P"/>
    <property type="match status" value="1"/>
</dbReference>
<dbReference type="GO" id="GO:0005886">
    <property type="term" value="C:plasma membrane"/>
    <property type="evidence" value="ECO:0007669"/>
    <property type="project" value="TreeGrafter"/>
</dbReference>
<reference evidence="1" key="1">
    <citation type="submission" date="2021-02" db="EMBL/GenBank/DDBJ databases">
        <authorList>
            <person name="Nowell W R."/>
        </authorList>
    </citation>
    <scope>NUCLEOTIDE SEQUENCE</scope>
</reference>
<sequence length="138" mass="15972">MTRSLFLSSSDRISSGIKRDTVPLLNLPFDDLQNNVDAASTPTVVIEQSPPTRASNGSCSHDYGTHLRAKLRFFLMSPCWKWHVKRQCPWKAWFQFIKILILTSQLYVFGIERETHVIYLSESNVTFHHLFVRGWSSE</sequence>
<dbReference type="InterPro" id="IPR039031">
    <property type="entry name" value="Mucolipin"/>
</dbReference>
<organism evidence="1 2">
    <name type="scientific">Rotaria magnacalcarata</name>
    <dbReference type="NCBI Taxonomy" id="392030"/>
    <lineage>
        <taxon>Eukaryota</taxon>
        <taxon>Metazoa</taxon>
        <taxon>Spiralia</taxon>
        <taxon>Gnathifera</taxon>
        <taxon>Rotifera</taxon>
        <taxon>Eurotatoria</taxon>
        <taxon>Bdelloidea</taxon>
        <taxon>Philodinida</taxon>
        <taxon>Philodinidae</taxon>
        <taxon>Rotaria</taxon>
    </lineage>
</organism>
<comment type="caution">
    <text evidence="1">The sequence shown here is derived from an EMBL/GenBank/DDBJ whole genome shotgun (WGS) entry which is preliminary data.</text>
</comment>
<dbReference type="AlphaFoldDB" id="A0A8S2UDD2"/>
<protein>
    <submittedName>
        <fullName evidence="1">Uncharacterized protein</fullName>
    </submittedName>
</protein>
<evidence type="ECO:0000313" key="1">
    <source>
        <dbReference type="EMBL" id="CAF4338210.1"/>
    </source>
</evidence>
<dbReference type="Proteomes" id="UP000681967">
    <property type="component" value="Unassembled WGS sequence"/>
</dbReference>
<dbReference type="PANTHER" id="PTHR12127">
    <property type="entry name" value="MUCOLIPIN"/>
    <property type="match status" value="1"/>
</dbReference>
<dbReference type="GO" id="GO:0072345">
    <property type="term" value="F:NAADP-sensitive calcium-release channel activity"/>
    <property type="evidence" value="ECO:0007669"/>
    <property type="project" value="TreeGrafter"/>
</dbReference>
<gene>
    <name evidence="1" type="ORF">BYL167_LOCUS28991</name>
</gene>
<name>A0A8S2UDD2_9BILA</name>
<feature type="non-terminal residue" evidence="1">
    <location>
        <position position="1"/>
    </location>
</feature>
<accession>A0A8S2UDD2</accession>
<evidence type="ECO:0000313" key="2">
    <source>
        <dbReference type="Proteomes" id="UP000681967"/>
    </source>
</evidence>